<dbReference type="PANTHER" id="PTHR12398">
    <property type="entry name" value="PROTEIN PHOSPHATASE INHIBITOR"/>
    <property type="match status" value="1"/>
</dbReference>
<comment type="similarity">
    <text evidence="1">Belongs to the protein phosphatase inhibitor 2 family.</text>
</comment>
<dbReference type="Proteomes" id="UP000786811">
    <property type="component" value="Unassembled WGS sequence"/>
</dbReference>
<gene>
    <name evidence="3" type="ORF">HICCMSTLAB_LOCUS12708</name>
</gene>
<dbReference type="EMBL" id="CAJNRD030001124">
    <property type="protein sequence ID" value="CAG5107356.1"/>
    <property type="molecule type" value="Genomic_DNA"/>
</dbReference>
<dbReference type="PANTHER" id="PTHR12398:SF20">
    <property type="entry name" value="PROTEIN PHOSPHATASE 1 REGULATORY INHIBITOR SUBUNIT 2"/>
    <property type="match status" value="1"/>
</dbReference>
<feature type="compositionally biased region" description="Acidic residues" evidence="2">
    <location>
        <begin position="142"/>
        <end position="151"/>
    </location>
</feature>
<proteinExistence type="inferred from homology"/>
<evidence type="ECO:0000313" key="3">
    <source>
        <dbReference type="EMBL" id="CAG5107356.1"/>
    </source>
</evidence>
<feature type="compositionally biased region" description="Acidic residues" evidence="2">
    <location>
        <begin position="98"/>
        <end position="107"/>
    </location>
</feature>
<name>A0A8J2HSV2_COTCN</name>
<feature type="compositionally biased region" description="Basic and acidic residues" evidence="2">
    <location>
        <begin position="152"/>
        <end position="167"/>
    </location>
</feature>
<dbReference type="OrthoDB" id="551302at2759"/>
<organism evidence="3 4">
    <name type="scientific">Cotesia congregata</name>
    <name type="common">Parasitoid wasp</name>
    <name type="synonym">Apanteles congregatus</name>
    <dbReference type="NCBI Taxonomy" id="51543"/>
    <lineage>
        <taxon>Eukaryota</taxon>
        <taxon>Metazoa</taxon>
        <taxon>Ecdysozoa</taxon>
        <taxon>Arthropoda</taxon>
        <taxon>Hexapoda</taxon>
        <taxon>Insecta</taxon>
        <taxon>Pterygota</taxon>
        <taxon>Neoptera</taxon>
        <taxon>Endopterygota</taxon>
        <taxon>Hymenoptera</taxon>
        <taxon>Apocrita</taxon>
        <taxon>Ichneumonoidea</taxon>
        <taxon>Braconidae</taxon>
        <taxon>Microgastrinae</taxon>
        <taxon>Cotesia</taxon>
    </lineage>
</organism>
<protein>
    <submittedName>
        <fullName evidence="3">Similar to PPP1R2: Protein phosphatase inhibitor 2 (Oryctolagus cuniculus)</fullName>
    </submittedName>
</protein>
<dbReference type="GO" id="GO:0009966">
    <property type="term" value="P:regulation of signal transduction"/>
    <property type="evidence" value="ECO:0007669"/>
    <property type="project" value="InterPro"/>
</dbReference>
<dbReference type="Pfam" id="PF04979">
    <property type="entry name" value="IPP-2"/>
    <property type="match status" value="1"/>
</dbReference>
<accession>A0A8J2HSV2</accession>
<feature type="compositionally biased region" description="Polar residues" evidence="2">
    <location>
        <begin position="173"/>
        <end position="202"/>
    </location>
</feature>
<dbReference type="Gene3D" id="6.10.250.1050">
    <property type="match status" value="2"/>
</dbReference>
<feature type="region of interest" description="Disordered" evidence="2">
    <location>
        <begin position="1"/>
        <end position="111"/>
    </location>
</feature>
<dbReference type="AlphaFoldDB" id="A0A8J2HSV2"/>
<dbReference type="InterPro" id="IPR007062">
    <property type="entry name" value="PPI-2"/>
</dbReference>
<dbReference type="GO" id="GO:0004864">
    <property type="term" value="F:protein phosphatase inhibitor activity"/>
    <property type="evidence" value="ECO:0007669"/>
    <property type="project" value="InterPro"/>
</dbReference>
<feature type="compositionally biased region" description="Basic and acidic residues" evidence="2">
    <location>
        <begin position="46"/>
        <end position="60"/>
    </location>
</feature>
<evidence type="ECO:0000256" key="1">
    <source>
        <dbReference type="ARBA" id="ARBA00005472"/>
    </source>
</evidence>
<evidence type="ECO:0000256" key="2">
    <source>
        <dbReference type="SAM" id="MobiDB-lite"/>
    </source>
</evidence>
<evidence type="ECO:0000313" key="4">
    <source>
        <dbReference type="Proteomes" id="UP000786811"/>
    </source>
</evidence>
<reference evidence="3" key="1">
    <citation type="submission" date="2021-04" db="EMBL/GenBank/DDBJ databases">
        <authorList>
            <person name="Chebbi M.A.C M."/>
        </authorList>
    </citation>
    <scope>NUCLEOTIDE SEQUENCE</scope>
</reference>
<feature type="region of interest" description="Disordered" evidence="2">
    <location>
        <begin position="138"/>
        <end position="202"/>
    </location>
</feature>
<comment type="caution">
    <text evidence="3">The sequence shown here is derived from an EMBL/GenBank/DDBJ whole genome shotgun (WGS) entry which is preliminary data.</text>
</comment>
<keyword evidence="4" id="KW-1185">Reference proteome</keyword>
<sequence>MAENLGKRPSKGILKTSSSFESHEAPPKPKKQTNWDEMNVLATLHPPEKDYGHMKIEEPKTPYNYEGYGNSHEDDELDSSAVSEKLSRNSQPRIFQQLDDEEEDELDTPEKIEKRKAFLAKRKGHYREWDAVTLARSKQLLEEDEDEDEENKDNNDPHNSDQEDHPVADNNESEPSADSNTATKCVSLSCDSENKSELNSPE</sequence>